<dbReference type="GO" id="GO:0000976">
    <property type="term" value="F:transcription cis-regulatory region binding"/>
    <property type="evidence" value="ECO:0007669"/>
    <property type="project" value="TreeGrafter"/>
</dbReference>
<proteinExistence type="predicted"/>
<keyword evidence="1" id="KW-0678">Repressor</keyword>
<evidence type="ECO:0000259" key="6">
    <source>
        <dbReference type="Pfam" id="PF00440"/>
    </source>
</evidence>
<dbReference type="Pfam" id="PF00440">
    <property type="entry name" value="TetR_N"/>
    <property type="match status" value="1"/>
</dbReference>
<evidence type="ECO:0000256" key="3">
    <source>
        <dbReference type="ARBA" id="ARBA00023125"/>
    </source>
</evidence>
<dbReference type="Gene3D" id="1.10.357.10">
    <property type="entry name" value="Tetracycline Repressor, domain 2"/>
    <property type="match status" value="1"/>
</dbReference>
<evidence type="ECO:0000256" key="2">
    <source>
        <dbReference type="ARBA" id="ARBA00023015"/>
    </source>
</evidence>
<evidence type="ECO:0000313" key="7">
    <source>
        <dbReference type="EMBL" id="TWH20928.1"/>
    </source>
</evidence>
<evidence type="ECO:0000256" key="1">
    <source>
        <dbReference type="ARBA" id="ARBA00022491"/>
    </source>
</evidence>
<reference evidence="7 8" key="1">
    <citation type="submission" date="2019-07" db="EMBL/GenBank/DDBJ databases">
        <title>R&amp;d 2014.</title>
        <authorList>
            <person name="Klenk H.-P."/>
        </authorList>
    </citation>
    <scope>NUCLEOTIDE SEQUENCE [LARGE SCALE GENOMIC DNA]</scope>
    <source>
        <strain evidence="7 8">DSM 43194</strain>
    </source>
</reference>
<keyword evidence="4" id="KW-0804">Transcription</keyword>
<dbReference type="InterPro" id="IPR001647">
    <property type="entry name" value="HTH_TetR"/>
</dbReference>
<dbReference type="SUPFAM" id="SSF46689">
    <property type="entry name" value="Homeodomain-like"/>
    <property type="match status" value="1"/>
</dbReference>
<name>A0A660CBI9_9PSEU</name>
<protein>
    <submittedName>
        <fullName evidence="7">TetR family transcriptional regulator</fullName>
    </submittedName>
</protein>
<dbReference type="Gene3D" id="1.10.10.60">
    <property type="entry name" value="Homeodomain-like"/>
    <property type="match status" value="1"/>
</dbReference>
<keyword evidence="3" id="KW-0238">DNA-binding</keyword>
<gene>
    <name evidence="7" type="ORF">JD82_02779</name>
</gene>
<keyword evidence="8" id="KW-1185">Reference proteome</keyword>
<evidence type="ECO:0000256" key="4">
    <source>
        <dbReference type="ARBA" id="ARBA00023163"/>
    </source>
</evidence>
<accession>A0A660CBI9</accession>
<dbReference type="PANTHER" id="PTHR30055">
    <property type="entry name" value="HTH-TYPE TRANSCRIPTIONAL REGULATOR RUTR"/>
    <property type="match status" value="1"/>
</dbReference>
<dbReference type="InterPro" id="IPR009057">
    <property type="entry name" value="Homeodomain-like_sf"/>
</dbReference>
<evidence type="ECO:0000256" key="5">
    <source>
        <dbReference type="SAM" id="MobiDB-lite"/>
    </source>
</evidence>
<sequence length="235" mass="25693">MAPNQTRRRNRQPTARQQALLGELEELFLAKGFLDYTLDDLATHLRCSKSTLYALASSKEQLAVRVVTHFFRGAADRIEERVAAAADAPAMIREYLAGVAEELGRASERFIADVDAFEPTRETYEFNSRAAAGRIRGFIDTGARDGVFRDVHGPLVAEFAELLIEQIQNGTVRERSGYSDADAFAALSDLLLRGLRASSDVGDPPAKSGQPGKSDQPAKSDQVAKIDEPGKGVRR</sequence>
<dbReference type="EMBL" id="VLJV01000001">
    <property type="protein sequence ID" value="TWH20928.1"/>
    <property type="molecule type" value="Genomic_DNA"/>
</dbReference>
<feature type="region of interest" description="Disordered" evidence="5">
    <location>
        <begin position="198"/>
        <end position="235"/>
    </location>
</feature>
<organism evidence="7 8">
    <name type="scientific">Prauserella rugosa</name>
    <dbReference type="NCBI Taxonomy" id="43354"/>
    <lineage>
        <taxon>Bacteria</taxon>
        <taxon>Bacillati</taxon>
        <taxon>Actinomycetota</taxon>
        <taxon>Actinomycetes</taxon>
        <taxon>Pseudonocardiales</taxon>
        <taxon>Pseudonocardiaceae</taxon>
        <taxon>Prauserella</taxon>
    </lineage>
</organism>
<feature type="domain" description="HTH tetR-type" evidence="6">
    <location>
        <begin position="25"/>
        <end position="65"/>
    </location>
</feature>
<dbReference type="OrthoDB" id="5181477at2"/>
<feature type="compositionally biased region" description="Basic and acidic residues" evidence="5">
    <location>
        <begin position="216"/>
        <end position="235"/>
    </location>
</feature>
<comment type="caution">
    <text evidence="7">The sequence shown here is derived from an EMBL/GenBank/DDBJ whole genome shotgun (WGS) entry which is preliminary data.</text>
</comment>
<dbReference type="AlphaFoldDB" id="A0A660CBI9"/>
<dbReference type="Proteomes" id="UP000317303">
    <property type="component" value="Unassembled WGS sequence"/>
</dbReference>
<dbReference type="PANTHER" id="PTHR30055:SF175">
    <property type="entry name" value="HTH-TYPE TRANSCRIPTIONAL REPRESSOR KSTR2"/>
    <property type="match status" value="1"/>
</dbReference>
<evidence type="ECO:0000313" key="8">
    <source>
        <dbReference type="Proteomes" id="UP000317303"/>
    </source>
</evidence>
<dbReference type="InterPro" id="IPR050109">
    <property type="entry name" value="HTH-type_TetR-like_transc_reg"/>
</dbReference>
<keyword evidence="2" id="KW-0805">Transcription regulation</keyword>
<dbReference type="GO" id="GO:0003700">
    <property type="term" value="F:DNA-binding transcription factor activity"/>
    <property type="evidence" value="ECO:0007669"/>
    <property type="project" value="TreeGrafter"/>
</dbReference>